<evidence type="ECO:0000256" key="2">
    <source>
        <dbReference type="SAM" id="SignalP"/>
    </source>
</evidence>
<keyword evidence="4" id="KW-1185">Reference proteome</keyword>
<accession>A0A9N8I0E2</accession>
<feature type="chain" id="PRO_5040479921" evidence="2">
    <location>
        <begin position="20"/>
        <end position="213"/>
    </location>
</feature>
<dbReference type="AlphaFoldDB" id="A0A9N8I0E2"/>
<protein>
    <submittedName>
        <fullName evidence="3">Uncharacterized protein</fullName>
    </submittedName>
</protein>
<evidence type="ECO:0000256" key="1">
    <source>
        <dbReference type="SAM" id="MobiDB-lite"/>
    </source>
</evidence>
<name>A0A9N8I0E2_9STRA</name>
<sequence length="213" mass="20898">MWISLVIVSILASLAPANGFNSYLNQMGGDGGVASMKSSSFAPSGKPMAAPRSGTGGYLDNIGGGGTAVATPPPPLQQQEAPSGGGVPGYLDALLTASAPSGGGVPGYLDALPASSAPSGSGVPSYLDAIAPGSGSAPVASSFAPKPTFVPAGSPPSGAGGESNVVLEAISDMTNNMNRNQQTSISILKEISVGIKGLVEKVEGQMAGDQPWQ</sequence>
<dbReference type="EMBL" id="CAICTM010002647">
    <property type="protein sequence ID" value="CAB9529858.1"/>
    <property type="molecule type" value="Genomic_DNA"/>
</dbReference>
<evidence type="ECO:0000313" key="4">
    <source>
        <dbReference type="Proteomes" id="UP001153069"/>
    </source>
</evidence>
<reference evidence="3" key="1">
    <citation type="submission" date="2020-06" db="EMBL/GenBank/DDBJ databases">
        <authorList>
            <consortium name="Plant Systems Biology data submission"/>
        </authorList>
    </citation>
    <scope>NUCLEOTIDE SEQUENCE</scope>
    <source>
        <strain evidence="3">D6</strain>
    </source>
</reference>
<evidence type="ECO:0000313" key="3">
    <source>
        <dbReference type="EMBL" id="CAB9529858.1"/>
    </source>
</evidence>
<dbReference type="Proteomes" id="UP001153069">
    <property type="component" value="Unassembled WGS sequence"/>
</dbReference>
<feature type="region of interest" description="Disordered" evidence="1">
    <location>
        <begin position="62"/>
        <end position="84"/>
    </location>
</feature>
<organism evidence="3 4">
    <name type="scientific">Seminavis robusta</name>
    <dbReference type="NCBI Taxonomy" id="568900"/>
    <lineage>
        <taxon>Eukaryota</taxon>
        <taxon>Sar</taxon>
        <taxon>Stramenopiles</taxon>
        <taxon>Ochrophyta</taxon>
        <taxon>Bacillariophyta</taxon>
        <taxon>Bacillariophyceae</taxon>
        <taxon>Bacillariophycidae</taxon>
        <taxon>Naviculales</taxon>
        <taxon>Naviculaceae</taxon>
        <taxon>Seminavis</taxon>
    </lineage>
</organism>
<feature type="signal peptide" evidence="2">
    <location>
        <begin position="1"/>
        <end position="19"/>
    </location>
</feature>
<keyword evidence="2" id="KW-0732">Signal</keyword>
<comment type="caution">
    <text evidence="3">The sequence shown here is derived from an EMBL/GenBank/DDBJ whole genome shotgun (WGS) entry which is preliminary data.</text>
</comment>
<gene>
    <name evidence="3" type="ORF">SEMRO_2649_G333670.1</name>
</gene>
<proteinExistence type="predicted"/>